<feature type="transmembrane region" description="Helical" evidence="1">
    <location>
        <begin position="109"/>
        <end position="130"/>
    </location>
</feature>
<dbReference type="InterPro" id="IPR038750">
    <property type="entry name" value="YczE/YyaS-like"/>
</dbReference>
<dbReference type="Pfam" id="PF19700">
    <property type="entry name" value="DUF6198"/>
    <property type="match status" value="1"/>
</dbReference>
<evidence type="ECO:0000313" key="3">
    <source>
        <dbReference type="Proteomes" id="UP000199263"/>
    </source>
</evidence>
<gene>
    <name evidence="2" type="ORF">SAMN05421842_10221</name>
</gene>
<dbReference type="AlphaFoldDB" id="A0A1I1HUL6"/>
<name>A0A1I1HUL6_9CLOT</name>
<reference evidence="2 3" key="1">
    <citation type="submission" date="2016-10" db="EMBL/GenBank/DDBJ databases">
        <authorList>
            <person name="de Groot N.N."/>
        </authorList>
    </citation>
    <scope>NUCLEOTIDE SEQUENCE [LARGE SCALE GENOMIC DNA]</scope>
    <source>
        <strain evidence="2 3">DSM 12992</strain>
    </source>
</reference>
<keyword evidence="1" id="KW-0812">Transmembrane</keyword>
<dbReference type="RefSeq" id="WP_090088208.1">
    <property type="nucleotide sequence ID" value="NZ_FOMG01000002.1"/>
</dbReference>
<evidence type="ECO:0000313" key="2">
    <source>
        <dbReference type="EMBL" id="SFC27849.1"/>
    </source>
</evidence>
<accession>A0A1I1HUL6</accession>
<keyword evidence="1" id="KW-0472">Membrane</keyword>
<organism evidence="2 3">
    <name type="scientific">Clostridium uliginosum</name>
    <dbReference type="NCBI Taxonomy" id="119641"/>
    <lineage>
        <taxon>Bacteria</taxon>
        <taxon>Bacillati</taxon>
        <taxon>Bacillota</taxon>
        <taxon>Clostridia</taxon>
        <taxon>Eubacteriales</taxon>
        <taxon>Clostridiaceae</taxon>
        <taxon>Clostridium</taxon>
    </lineage>
</organism>
<evidence type="ECO:0008006" key="4">
    <source>
        <dbReference type="Google" id="ProtNLM"/>
    </source>
</evidence>
<keyword evidence="3" id="KW-1185">Reference proteome</keyword>
<dbReference type="Proteomes" id="UP000199263">
    <property type="component" value="Unassembled WGS sequence"/>
</dbReference>
<dbReference type="EMBL" id="FOMG01000002">
    <property type="protein sequence ID" value="SFC27849.1"/>
    <property type="molecule type" value="Genomic_DNA"/>
</dbReference>
<protein>
    <recommendedName>
        <fullName evidence="4">Membrane protein YczE</fullName>
    </recommendedName>
</protein>
<dbReference type="OrthoDB" id="9814474at2"/>
<feature type="transmembrane region" description="Helical" evidence="1">
    <location>
        <begin position="12"/>
        <end position="33"/>
    </location>
</feature>
<dbReference type="PANTHER" id="PTHR40078">
    <property type="entry name" value="INTEGRAL MEMBRANE PROTEIN-RELATED"/>
    <property type="match status" value="1"/>
</dbReference>
<sequence>MDKKIWIKKLILFFFGMAIIQFGVALSLVTNIGTDSFTVFTQGLSKVLGSTPGIANMVILFVLTCIILLADRKRIKLGTFICLIGVGPVIDFAMWIFSSLPIDSCNIFIKALLIVLVNFIIAIGFSILSATDLGVAPNDIVPFIIQNKTKFQYSWIRMALDATYLVVGYLLGGKVWIGTIICMLTIGPFIQLLLPYGEKFVDIILEKKELINTEA</sequence>
<feature type="transmembrane region" description="Helical" evidence="1">
    <location>
        <begin position="53"/>
        <end position="70"/>
    </location>
</feature>
<feature type="transmembrane region" description="Helical" evidence="1">
    <location>
        <begin position="176"/>
        <end position="197"/>
    </location>
</feature>
<proteinExistence type="predicted"/>
<feature type="transmembrane region" description="Helical" evidence="1">
    <location>
        <begin position="77"/>
        <end position="97"/>
    </location>
</feature>
<evidence type="ECO:0000256" key="1">
    <source>
        <dbReference type="SAM" id="Phobius"/>
    </source>
</evidence>
<keyword evidence="1" id="KW-1133">Transmembrane helix</keyword>
<dbReference type="PANTHER" id="PTHR40078:SF1">
    <property type="entry name" value="INTEGRAL MEMBRANE PROTEIN"/>
    <property type="match status" value="1"/>
</dbReference>